<evidence type="ECO:0000256" key="1">
    <source>
        <dbReference type="ARBA" id="ARBA00010515"/>
    </source>
</evidence>
<dbReference type="InterPro" id="IPR002168">
    <property type="entry name" value="Lipase_GDXG_HIS_AS"/>
</dbReference>
<evidence type="ECO:0000313" key="5">
    <source>
        <dbReference type="EMBL" id="KAL0478873.1"/>
    </source>
</evidence>
<dbReference type="AlphaFoldDB" id="A0AAW2Z926"/>
<dbReference type="InterPro" id="IPR013094">
    <property type="entry name" value="AB_hydrolase_3"/>
</dbReference>
<dbReference type="GO" id="GO:0019433">
    <property type="term" value="P:triglyceride catabolic process"/>
    <property type="evidence" value="ECO:0007669"/>
    <property type="project" value="TreeGrafter"/>
</dbReference>
<dbReference type="GO" id="GO:0005829">
    <property type="term" value="C:cytosol"/>
    <property type="evidence" value="ECO:0007669"/>
    <property type="project" value="TreeGrafter"/>
</dbReference>
<dbReference type="SUPFAM" id="SSF53474">
    <property type="entry name" value="alpha/beta-Hydrolases"/>
    <property type="match status" value="1"/>
</dbReference>
<evidence type="ECO:0000256" key="2">
    <source>
        <dbReference type="ARBA" id="ARBA00022801"/>
    </source>
</evidence>
<organism evidence="6 7">
    <name type="scientific">Acrasis kona</name>
    <dbReference type="NCBI Taxonomy" id="1008807"/>
    <lineage>
        <taxon>Eukaryota</taxon>
        <taxon>Discoba</taxon>
        <taxon>Heterolobosea</taxon>
        <taxon>Tetramitia</taxon>
        <taxon>Eutetramitia</taxon>
        <taxon>Acrasidae</taxon>
        <taxon>Acrasis</taxon>
    </lineage>
</organism>
<dbReference type="Pfam" id="PF07859">
    <property type="entry name" value="Abhydrolase_3"/>
    <property type="match status" value="1"/>
</dbReference>
<gene>
    <name evidence="6" type="ORF">AKO1_000407</name>
    <name evidence="5" type="ORF">AKO1_010727</name>
</gene>
<proteinExistence type="inferred from homology"/>
<comment type="similarity">
    <text evidence="1">Belongs to the 'GDXG' lipolytic enzyme family.</text>
</comment>
<evidence type="ECO:0000259" key="4">
    <source>
        <dbReference type="Pfam" id="PF07859"/>
    </source>
</evidence>
<evidence type="ECO:0000256" key="3">
    <source>
        <dbReference type="SAM" id="MobiDB-lite"/>
    </source>
</evidence>
<dbReference type="Proteomes" id="UP001431209">
    <property type="component" value="Unassembled WGS sequence"/>
</dbReference>
<dbReference type="EMBL" id="JAOPGA020000476">
    <property type="protein sequence ID" value="KAL0478873.1"/>
    <property type="molecule type" value="Genomic_DNA"/>
</dbReference>
<evidence type="ECO:0000313" key="7">
    <source>
        <dbReference type="Proteomes" id="UP001431209"/>
    </source>
</evidence>
<evidence type="ECO:0000313" key="6">
    <source>
        <dbReference type="EMBL" id="KAL0486348.1"/>
    </source>
</evidence>
<keyword evidence="2" id="KW-0378">Hydrolase</keyword>
<accession>A0AAW2Z926</accession>
<feature type="region of interest" description="Disordered" evidence="3">
    <location>
        <begin position="289"/>
        <end position="313"/>
    </location>
</feature>
<dbReference type="GO" id="GO:0004771">
    <property type="term" value="F:sterol ester esterase activity"/>
    <property type="evidence" value="ECO:0007669"/>
    <property type="project" value="TreeGrafter"/>
</dbReference>
<dbReference type="Gene3D" id="3.40.50.1820">
    <property type="entry name" value="alpha/beta hydrolase"/>
    <property type="match status" value="1"/>
</dbReference>
<dbReference type="PANTHER" id="PTHR23025:SF3">
    <property type="entry name" value="HORMONE-SENSITIVE LIPASE"/>
    <property type="match status" value="1"/>
</dbReference>
<dbReference type="PANTHER" id="PTHR23025">
    <property type="entry name" value="TRIACYLGLYCEROL LIPASE"/>
    <property type="match status" value="1"/>
</dbReference>
<keyword evidence="7" id="KW-1185">Reference proteome</keyword>
<sequence length="593" mass="66334">MTKLNVKDIMQDLGTQYVPMLRGFFSLMVKVTASYSNASSWDKKQKHPYVKNAAFCLSNLYYIMNAGDAATKTTKFFDNVTSDSGRELWDLQDAGLIKPFMYLSMPYVEISTTFKVPSFINTNGDFNQEQAQKTRRGIFGFRAFIADHVFRSNVGAAKETLDKNKDIELTQQSEDELMRNMEKDLHANHQLDSTKSVEQMEEQINEATTPETPDESIIMEGKVSMKETNTSYGKFKDYLTKYDQMFVNTRLISATPLKNDLVYNIQEFPHLRQAVRILNAAKSWIPGWSGSSSSSDASQPVIDQDMPTTPDGNQVDQKAPRNLIFHIHGGGFIAMSSFAHEGYLRRWAIECDMSVVSVDYSKAPESRFPVALEECYSVYLWTIQNAKRILGAPLGKVILAGDSAGGNLSLALVLKCMKEKTKLPHALALSYPCTYVYAAPSPARVNSFVDPLVNFSFLSMCAANYTDATIHDQKRDPFISPCMAPDHMLKLFPPCYIGVGALDPLFDDACYMARRISANNGEKVKLEVVDGMGHGYLNLVDFVPEAKDASDRLCDWIRAIVHGDVRSKQDSKVEVRVVQAKEDPNAPTVNAEV</sequence>
<protein>
    <recommendedName>
        <fullName evidence="4">Alpha/beta hydrolase fold-3 domain-containing protein</fullName>
    </recommendedName>
</protein>
<comment type="caution">
    <text evidence="6">The sequence shown here is derived from an EMBL/GenBank/DDBJ whole genome shotgun (WGS) entry which is preliminary data.</text>
</comment>
<dbReference type="PROSITE" id="PS01173">
    <property type="entry name" value="LIPASE_GDXG_HIS"/>
    <property type="match status" value="1"/>
</dbReference>
<dbReference type="EMBL" id="JAOPGA020001224">
    <property type="protein sequence ID" value="KAL0486348.1"/>
    <property type="molecule type" value="Genomic_DNA"/>
</dbReference>
<feature type="domain" description="Alpha/beta hydrolase fold-3" evidence="4">
    <location>
        <begin position="324"/>
        <end position="537"/>
    </location>
</feature>
<dbReference type="GO" id="GO:0004806">
    <property type="term" value="F:triacylglycerol lipase activity"/>
    <property type="evidence" value="ECO:0007669"/>
    <property type="project" value="TreeGrafter"/>
</dbReference>
<dbReference type="InterPro" id="IPR029058">
    <property type="entry name" value="AB_hydrolase_fold"/>
</dbReference>
<reference evidence="6 7" key="1">
    <citation type="submission" date="2024-03" db="EMBL/GenBank/DDBJ databases">
        <title>The Acrasis kona genome and developmental transcriptomes reveal deep origins of eukaryotic multicellular pathways.</title>
        <authorList>
            <person name="Sheikh S."/>
            <person name="Fu C.-J."/>
            <person name="Brown M.W."/>
            <person name="Baldauf S.L."/>
        </authorList>
    </citation>
    <scope>NUCLEOTIDE SEQUENCE [LARGE SCALE GENOMIC DNA]</scope>
    <source>
        <strain evidence="6 7">ATCC MYA-3509</strain>
    </source>
</reference>
<feature type="compositionally biased region" description="Low complexity" evidence="3">
    <location>
        <begin position="289"/>
        <end position="298"/>
    </location>
</feature>
<name>A0AAW2Z926_9EUKA</name>